<name>A0ABM9FAQ9_9ENTR</name>
<keyword evidence="2" id="KW-1185">Reference proteome</keyword>
<reference evidence="1" key="1">
    <citation type="submission" date="2022-05" db="EMBL/GenBank/DDBJ databases">
        <authorList>
            <person name="Blom J."/>
        </authorList>
    </citation>
    <scope>NUCLEOTIDE SEQUENCE</scope>
    <source>
        <strain evidence="1">Type strain: CPO20170097</strain>
    </source>
</reference>
<organism evidence="1 2">
    <name type="scientific">Pseudocitrobacter vendiensis</name>
    <dbReference type="NCBI Taxonomy" id="2488306"/>
    <lineage>
        <taxon>Bacteria</taxon>
        <taxon>Pseudomonadati</taxon>
        <taxon>Pseudomonadota</taxon>
        <taxon>Gammaproteobacteria</taxon>
        <taxon>Enterobacterales</taxon>
        <taxon>Enterobacteriaceae</taxon>
        <taxon>Pseudocitrobacter</taxon>
    </lineage>
</organism>
<dbReference type="Proteomes" id="UP001152651">
    <property type="component" value="Unassembled WGS sequence"/>
</dbReference>
<dbReference type="EMBL" id="CALSBS010000010">
    <property type="protein sequence ID" value="CAH6659965.1"/>
    <property type="molecule type" value="Genomic_DNA"/>
</dbReference>
<sequence length="102" mass="11850">MDEKYALKIVVDKLLGDDSIPVRLRLNKEYTSNEIESLYQALDFLAEYYTEHAMVPKLLSLALTDVYGMFSFRVGIYSEDKCRELEDIGIKLQDMAIDIFTR</sequence>
<gene>
    <name evidence="1" type="ORF">FBBNIHIM_12635</name>
</gene>
<protein>
    <submittedName>
        <fullName evidence="1">Uncharacterized protein</fullName>
    </submittedName>
</protein>
<evidence type="ECO:0000313" key="1">
    <source>
        <dbReference type="EMBL" id="CAH6659965.1"/>
    </source>
</evidence>
<evidence type="ECO:0000313" key="2">
    <source>
        <dbReference type="Proteomes" id="UP001152651"/>
    </source>
</evidence>
<comment type="caution">
    <text evidence="1">The sequence shown here is derived from an EMBL/GenBank/DDBJ whole genome shotgun (WGS) entry which is preliminary data.</text>
</comment>
<accession>A0ABM9FAQ9</accession>
<dbReference type="RefSeq" id="WP_253898092.1">
    <property type="nucleotide sequence ID" value="NZ_CALSBS010000010.1"/>
</dbReference>
<proteinExistence type="predicted"/>